<keyword evidence="2" id="KW-1185">Reference proteome</keyword>
<name>B9D613_CAMRE</name>
<dbReference type="Proteomes" id="UP000003082">
    <property type="component" value="Unassembled WGS sequence"/>
</dbReference>
<protein>
    <submittedName>
        <fullName evidence="1">Uncharacterized protein</fullName>
    </submittedName>
</protein>
<proteinExistence type="predicted"/>
<sequence>MLTNLLKFSRCKNPNFKTTAPILRIFKAESCIIGVKFIKRRYR</sequence>
<evidence type="ECO:0000313" key="1">
    <source>
        <dbReference type="EMBL" id="EEF12566.1"/>
    </source>
</evidence>
<dbReference type="EMBL" id="ACFU01000057">
    <property type="protein sequence ID" value="EEF12566.1"/>
    <property type="molecule type" value="Genomic_DNA"/>
</dbReference>
<accession>B9D613</accession>
<dbReference type="STRING" id="553218.CAMRE0001_2960"/>
<reference evidence="1 2" key="1">
    <citation type="submission" date="2008-08" db="EMBL/GenBank/DDBJ databases">
        <authorList>
            <person name="Madupu R."/>
            <person name="Durkin A.S."/>
            <person name="Torralba M."/>
            <person name="Methe B."/>
            <person name="Sutton G.G."/>
            <person name="Strausberg R.L."/>
            <person name="Nelson K.E."/>
        </authorList>
    </citation>
    <scope>NUCLEOTIDE SEQUENCE [LARGE SCALE GENOMIC DNA]</scope>
    <source>
        <strain evidence="1 2">RM3267</strain>
    </source>
</reference>
<evidence type="ECO:0000313" key="2">
    <source>
        <dbReference type="Proteomes" id="UP000003082"/>
    </source>
</evidence>
<dbReference type="AlphaFoldDB" id="B9D613"/>
<organism evidence="1 2">
    <name type="scientific">Campylobacter rectus RM3267</name>
    <dbReference type="NCBI Taxonomy" id="553218"/>
    <lineage>
        <taxon>Bacteria</taxon>
        <taxon>Pseudomonadati</taxon>
        <taxon>Campylobacterota</taxon>
        <taxon>Epsilonproteobacteria</taxon>
        <taxon>Campylobacterales</taxon>
        <taxon>Campylobacteraceae</taxon>
        <taxon>Campylobacter</taxon>
    </lineage>
</organism>
<comment type="caution">
    <text evidence="1">The sequence shown here is derived from an EMBL/GenBank/DDBJ whole genome shotgun (WGS) entry which is preliminary data.</text>
</comment>
<gene>
    <name evidence="1" type="ORF">CAMRE0001_2960</name>
</gene>